<keyword evidence="3" id="KW-1185">Reference proteome</keyword>
<dbReference type="Pfam" id="PF02464">
    <property type="entry name" value="CinA"/>
    <property type="match status" value="1"/>
</dbReference>
<evidence type="ECO:0000313" key="2">
    <source>
        <dbReference type="EMBL" id="AXR08390.1"/>
    </source>
</evidence>
<name>A0A346NS83_9ALTE</name>
<dbReference type="KEGG" id="salm:D0Y50_04005"/>
<dbReference type="Proteomes" id="UP000262073">
    <property type="component" value="Chromosome"/>
</dbReference>
<gene>
    <name evidence="2" type="ORF">D0Y50_04005</name>
</gene>
<dbReference type="SUPFAM" id="SSF142433">
    <property type="entry name" value="CinA-like"/>
    <property type="match status" value="1"/>
</dbReference>
<dbReference type="AlphaFoldDB" id="A0A346NS83"/>
<evidence type="ECO:0000259" key="1">
    <source>
        <dbReference type="Pfam" id="PF02464"/>
    </source>
</evidence>
<dbReference type="EMBL" id="CP031769">
    <property type="protein sequence ID" value="AXR08390.1"/>
    <property type="molecule type" value="Genomic_DNA"/>
</dbReference>
<dbReference type="NCBIfam" id="TIGR00199">
    <property type="entry name" value="PncC_domain"/>
    <property type="match status" value="1"/>
</dbReference>
<reference evidence="2 3" key="1">
    <citation type="submission" date="2018-08" db="EMBL/GenBank/DDBJ databases">
        <title>Salinimonas sediminis sp. nov., a piezophilic bacterium isolated from a deep-sea sediment sample from the New Britain Trench.</title>
        <authorList>
            <person name="Cao J."/>
        </authorList>
    </citation>
    <scope>NUCLEOTIDE SEQUENCE [LARGE SCALE GENOMIC DNA]</scope>
    <source>
        <strain evidence="2 3">N102</strain>
    </source>
</reference>
<dbReference type="RefSeq" id="WP_108568222.1">
    <property type="nucleotide sequence ID" value="NZ_CP031769.1"/>
</dbReference>
<proteinExistence type="predicted"/>
<organism evidence="2 3">
    <name type="scientific">Salinimonas sediminis</name>
    <dbReference type="NCBI Taxonomy" id="2303538"/>
    <lineage>
        <taxon>Bacteria</taxon>
        <taxon>Pseudomonadati</taxon>
        <taxon>Pseudomonadota</taxon>
        <taxon>Gammaproteobacteria</taxon>
        <taxon>Alteromonadales</taxon>
        <taxon>Alteromonadaceae</taxon>
        <taxon>Alteromonas/Salinimonas group</taxon>
        <taxon>Salinimonas</taxon>
    </lineage>
</organism>
<evidence type="ECO:0000313" key="3">
    <source>
        <dbReference type="Proteomes" id="UP000262073"/>
    </source>
</evidence>
<feature type="domain" description="CinA C-terminal" evidence="1">
    <location>
        <begin position="20"/>
        <end position="170"/>
    </location>
</feature>
<dbReference type="InterPro" id="IPR008136">
    <property type="entry name" value="CinA_C"/>
</dbReference>
<protein>
    <submittedName>
        <fullName evidence="2">CinA family protein</fullName>
    </submittedName>
</protein>
<dbReference type="Gene3D" id="3.90.950.20">
    <property type="entry name" value="CinA-like"/>
    <property type="match status" value="1"/>
</dbReference>
<accession>A0A346NS83</accession>
<sequence>MSELFSTLSDSDADAELSRMITRIGAGLRAQNGSVACAESCTGGGVAFALTAVAGSSDWFNQSFVTYSNQAKQQLLGVSEQTLTEYGAVSSQCVGEMAQGTRQRSQATIGISTSGIAGPGGGSTAKPVGTVWFGLAMDNDIITVCQQFKGDRAAVRHAAVRFAIELLHNRLVEKVS</sequence>
<dbReference type="OrthoDB" id="9801454at2"/>
<dbReference type="InterPro" id="IPR036653">
    <property type="entry name" value="CinA-like_C"/>
</dbReference>